<dbReference type="PANTHER" id="PTHR35186:SF4">
    <property type="entry name" value="PRION-INHIBITION AND PROPAGATION HELO DOMAIN-CONTAINING PROTEIN"/>
    <property type="match status" value="1"/>
</dbReference>
<dbReference type="EMBL" id="NKCK01000125">
    <property type="protein sequence ID" value="RSL97551.1"/>
    <property type="molecule type" value="Genomic_DNA"/>
</dbReference>
<reference evidence="2 3" key="1">
    <citation type="submission" date="2017-06" db="EMBL/GenBank/DDBJ databases">
        <title>Comparative genomic analysis of Ambrosia Fusariam Clade fungi.</title>
        <authorList>
            <person name="Stajich J.E."/>
            <person name="Carrillo J."/>
            <person name="Kijimoto T."/>
            <person name="Eskalen A."/>
            <person name="O'Donnell K."/>
            <person name="Kasson M."/>
        </authorList>
    </citation>
    <scope>NUCLEOTIDE SEQUENCE [LARGE SCALE GENOMIC DNA]</scope>
    <source>
        <strain evidence="2 3">NRRL62579</strain>
    </source>
</reference>
<sequence>MSGIEVAGLVLGAFPIILNCLDYYQKGFKPLEEWWNFRVHFIEFIDDVRHEMMKYNQNLICLLDPIIADNDRLLNLVNNPNDPFWQDKAFEVHLKERLSNQTDRVFSILQNMHSLMEKLNKLLQIEGGQVPWIGTSDQKPFQWHLQRIRISFSMGKHRTVKKLASSNQKLQEILSFSERIIPISSRRKASDPVARFEEIRQHAYCVHQALKRRWACSQTCRKHEARLQVNAKVDTIVADVTLVTAGVELEGAMEQVHRTSIHPWNTPPVASLTDISSVQASGIWIEVQHTLSEQETHAKKRLTIQSTKSLFKTGPETPSPKKVTFQEDNDSATNKVAPTSVPVPITYFCSFLKDTGFTKGLICDEFDRQLLICKARSYHHHKSSSITLMSLHDVLKAYSMDTASHDLCTTRPFIIHSFPEAAFQDDSALDVGNDSGVPDTNTDPFMGIQGSMDGEARAILRSVGVMLLELIFGLNIEDCPFRKGYYGFDNKPNDQTDINTAGKWAEMVLGECGADIEDVVRRCLYCAFGPKPVWTDIRFRESVYEGVISPLSNYAKTWPLAFEKS</sequence>
<keyword evidence="3" id="KW-1185">Reference proteome</keyword>
<protein>
    <submittedName>
        <fullName evidence="2">Uncharacterized protein</fullName>
    </submittedName>
</protein>
<dbReference type="STRING" id="1325735.A0A428T683"/>
<feature type="region of interest" description="Disordered" evidence="1">
    <location>
        <begin position="310"/>
        <end position="330"/>
    </location>
</feature>
<dbReference type="AlphaFoldDB" id="A0A428T683"/>
<organism evidence="2 3">
    <name type="scientific">Fusarium oligoseptatum</name>
    <dbReference type="NCBI Taxonomy" id="2604345"/>
    <lineage>
        <taxon>Eukaryota</taxon>
        <taxon>Fungi</taxon>
        <taxon>Dikarya</taxon>
        <taxon>Ascomycota</taxon>
        <taxon>Pezizomycotina</taxon>
        <taxon>Sordariomycetes</taxon>
        <taxon>Hypocreomycetidae</taxon>
        <taxon>Hypocreales</taxon>
        <taxon>Nectriaceae</taxon>
        <taxon>Fusarium</taxon>
        <taxon>Fusarium solani species complex</taxon>
    </lineage>
</organism>
<comment type="caution">
    <text evidence="2">The sequence shown here is derived from an EMBL/GenBank/DDBJ whole genome shotgun (WGS) entry which is preliminary data.</text>
</comment>
<proteinExistence type="predicted"/>
<gene>
    <name evidence="2" type="ORF">CEP52_010848</name>
</gene>
<evidence type="ECO:0000313" key="2">
    <source>
        <dbReference type="EMBL" id="RSL97551.1"/>
    </source>
</evidence>
<name>A0A428T683_9HYPO</name>
<evidence type="ECO:0000313" key="3">
    <source>
        <dbReference type="Proteomes" id="UP000287144"/>
    </source>
</evidence>
<accession>A0A428T683</accession>
<dbReference type="Proteomes" id="UP000287144">
    <property type="component" value="Unassembled WGS sequence"/>
</dbReference>
<evidence type="ECO:0000256" key="1">
    <source>
        <dbReference type="SAM" id="MobiDB-lite"/>
    </source>
</evidence>
<dbReference type="PANTHER" id="PTHR35186">
    <property type="entry name" value="ANK_REP_REGION DOMAIN-CONTAINING PROTEIN"/>
    <property type="match status" value="1"/>
</dbReference>